<keyword evidence="4" id="KW-0539">Nucleus</keyword>
<protein>
    <recommendedName>
        <fullName evidence="6">Cyclin-dependent kinase inhibitor domain-containing protein</fullName>
    </recommendedName>
</protein>
<evidence type="ECO:0000313" key="7">
    <source>
        <dbReference type="EMBL" id="VVC98716.1"/>
    </source>
</evidence>
<dbReference type="GO" id="GO:0005634">
    <property type="term" value="C:nucleus"/>
    <property type="evidence" value="ECO:0007669"/>
    <property type="project" value="UniProtKB-SubCell"/>
</dbReference>
<evidence type="ECO:0000256" key="5">
    <source>
        <dbReference type="ARBA" id="ARBA00023306"/>
    </source>
</evidence>
<evidence type="ECO:0000259" key="6">
    <source>
        <dbReference type="Pfam" id="PF02234"/>
    </source>
</evidence>
<comment type="subcellular location">
    <subcellularLocation>
        <location evidence="1">Nucleus</location>
    </subcellularLocation>
</comment>
<dbReference type="PANTHER" id="PTHR10265">
    <property type="entry name" value="CYCLIN-DEPENDENT KINASE INHIBITOR 1"/>
    <property type="match status" value="1"/>
</dbReference>
<dbReference type="Gene3D" id="4.10.365.10">
    <property type="entry name" value="p27"/>
    <property type="match status" value="1"/>
</dbReference>
<organism evidence="7 8">
    <name type="scientific">Leptidea sinapis</name>
    <dbReference type="NCBI Taxonomy" id="189913"/>
    <lineage>
        <taxon>Eukaryota</taxon>
        <taxon>Metazoa</taxon>
        <taxon>Ecdysozoa</taxon>
        <taxon>Arthropoda</taxon>
        <taxon>Hexapoda</taxon>
        <taxon>Insecta</taxon>
        <taxon>Pterygota</taxon>
        <taxon>Neoptera</taxon>
        <taxon>Endopterygota</taxon>
        <taxon>Lepidoptera</taxon>
        <taxon>Glossata</taxon>
        <taxon>Ditrysia</taxon>
        <taxon>Papilionoidea</taxon>
        <taxon>Pieridae</taxon>
        <taxon>Dismorphiinae</taxon>
        <taxon>Leptidea</taxon>
    </lineage>
</organism>
<evidence type="ECO:0000313" key="8">
    <source>
        <dbReference type="Proteomes" id="UP000324832"/>
    </source>
</evidence>
<gene>
    <name evidence="7" type="ORF">LSINAPIS_LOCUS9745</name>
</gene>
<dbReference type="GO" id="GO:0004861">
    <property type="term" value="F:cyclin-dependent protein serine/threonine kinase inhibitor activity"/>
    <property type="evidence" value="ECO:0007669"/>
    <property type="project" value="InterPro"/>
</dbReference>
<evidence type="ECO:0000256" key="2">
    <source>
        <dbReference type="ARBA" id="ARBA00006726"/>
    </source>
</evidence>
<dbReference type="Pfam" id="PF02234">
    <property type="entry name" value="CDI"/>
    <property type="match status" value="1"/>
</dbReference>
<keyword evidence="8" id="KW-1185">Reference proteome</keyword>
<dbReference type="InterPro" id="IPR044898">
    <property type="entry name" value="CDI_dom_sf"/>
</dbReference>
<sequence length="133" mass="15494">MPRITPDNPARRRLFAPDDATEEATVDNLANILQESIIRDRIEKSKKWNFDFENEKPLDGKYEWVKCETSDTNSWIGVKTDETIEAKDSVVPMQVQNEATPKSSDTKGVVRMTLKRRLRFVVNKDIRRRLVFP</sequence>
<dbReference type="Proteomes" id="UP000324832">
    <property type="component" value="Unassembled WGS sequence"/>
</dbReference>
<reference evidence="7 8" key="1">
    <citation type="submission" date="2017-07" db="EMBL/GenBank/DDBJ databases">
        <authorList>
            <person name="Talla V."/>
            <person name="Backstrom N."/>
        </authorList>
    </citation>
    <scope>NUCLEOTIDE SEQUENCE [LARGE SCALE GENOMIC DNA]</scope>
</reference>
<dbReference type="PANTHER" id="PTHR10265:SF45">
    <property type="entry name" value="DACAPO"/>
    <property type="match status" value="1"/>
</dbReference>
<dbReference type="GO" id="GO:0051726">
    <property type="term" value="P:regulation of cell cycle"/>
    <property type="evidence" value="ECO:0007669"/>
    <property type="project" value="InterPro"/>
</dbReference>
<feature type="domain" description="Cyclin-dependent kinase inhibitor" evidence="6">
    <location>
        <begin position="26"/>
        <end position="66"/>
    </location>
</feature>
<evidence type="ECO:0000256" key="4">
    <source>
        <dbReference type="ARBA" id="ARBA00023242"/>
    </source>
</evidence>
<dbReference type="AlphaFoldDB" id="A0A5E4QNP4"/>
<proteinExistence type="inferred from homology"/>
<dbReference type="EMBL" id="FZQP02003756">
    <property type="protein sequence ID" value="VVC98716.1"/>
    <property type="molecule type" value="Genomic_DNA"/>
</dbReference>
<comment type="similarity">
    <text evidence="2">Belongs to the CDI family.</text>
</comment>
<dbReference type="InterPro" id="IPR003175">
    <property type="entry name" value="CDI_dom"/>
</dbReference>
<evidence type="ECO:0000256" key="1">
    <source>
        <dbReference type="ARBA" id="ARBA00004123"/>
    </source>
</evidence>
<name>A0A5E4QNP4_9NEOP</name>
<keyword evidence="3" id="KW-0649">Protein kinase inhibitor</keyword>
<evidence type="ECO:0000256" key="3">
    <source>
        <dbReference type="ARBA" id="ARBA00023013"/>
    </source>
</evidence>
<dbReference type="OrthoDB" id="9940972at2759"/>
<keyword evidence="5" id="KW-0131">Cell cycle</keyword>
<accession>A0A5E4QNP4</accession>